<keyword evidence="2" id="KW-1185">Reference proteome</keyword>
<dbReference type="RefSeq" id="XP_012895062.1">
    <property type="nucleotide sequence ID" value="XM_013039608.1"/>
</dbReference>
<dbReference type="GeneID" id="24922351"/>
<dbReference type="EMBL" id="FN668640">
    <property type="protein sequence ID" value="CBK21014.2"/>
    <property type="molecule type" value="Genomic_DNA"/>
</dbReference>
<sequence length="265" mass="30474">MGQNQSAEALYKTQETRNVLANSQNQSSDRSNESTIICKSRWSEIIFTPSAKTPYYEDMLTNTPLFTFLSGFYQKNESSKHIFFHLAYDEVCRVAEYAKSTFHWKIFKYTGEPTENGIIYWIGCLNESHLYENPIKTGLVEIVTSKDYHVNYSRCESSIYRVLELPSLSDRDCYFDPGCIIFHFPKHLICPAGYTFRNGGGRGSVVRRWVLEAATSINGPWTVISNHPEDDTFFYDVTDGQDKENSFLYIYISRPSKDVDLIAGQ</sequence>
<gene>
    <name evidence="1" type="ORF">GSBLH_T00006226001</name>
</gene>
<proteinExistence type="predicted"/>
<dbReference type="InParanoid" id="D8LYX5"/>
<reference evidence="1" key="1">
    <citation type="submission" date="2010-02" db="EMBL/GenBank/DDBJ databases">
        <title>Sequencing and annotation of the Blastocystis hominis genome.</title>
        <authorList>
            <person name="Wincker P."/>
        </authorList>
    </citation>
    <scope>NUCLEOTIDE SEQUENCE</scope>
    <source>
        <strain evidence="1">Singapore isolate B</strain>
    </source>
</reference>
<evidence type="ECO:0000313" key="1">
    <source>
        <dbReference type="EMBL" id="CBK21014.2"/>
    </source>
</evidence>
<evidence type="ECO:0000313" key="2">
    <source>
        <dbReference type="Proteomes" id="UP000008312"/>
    </source>
</evidence>
<dbReference type="OrthoDB" id="198264at2759"/>
<dbReference type="AlphaFoldDB" id="D8LYX5"/>
<protein>
    <submittedName>
        <fullName evidence="1">Uncharacterized protein</fullName>
    </submittedName>
</protein>
<name>D8LYX5_BLAHO</name>
<dbReference type="Proteomes" id="UP000008312">
    <property type="component" value="Unassembled WGS sequence"/>
</dbReference>
<accession>D8LYX5</accession>
<organism evidence="1">
    <name type="scientific">Blastocystis hominis</name>
    <dbReference type="NCBI Taxonomy" id="12968"/>
    <lineage>
        <taxon>Eukaryota</taxon>
        <taxon>Sar</taxon>
        <taxon>Stramenopiles</taxon>
        <taxon>Bigyra</taxon>
        <taxon>Opalozoa</taxon>
        <taxon>Opalinata</taxon>
        <taxon>Blastocystidae</taxon>
        <taxon>Blastocystis</taxon>
    </lineage>
</organism>